<evidence type="ECO:0000256" key="2">
    <source>
        <dbReference type="ARBA" id="ARBA00022670"/>
    </source>
</evidence>
<accession>A0A139W8W2</accession>
<keyword evidence="8" id="KW-0695">RNA-directed DNA polymerase</keyword>
<dbReference type="Gene3D" id="3.10.20.370">
    <property type="match status" value="1"/>
</dbReference>
<dbReference type="Proteomes" id="UP000007266">
    <property type="component" value="Unassembled WGS sequence"/>
</dbReference>
<dbReference type="GO" id="GO:0003676">
    <property type="term" value="F:nucleic acid binding"/>
    <property type="evidence" value="ECO:0007669"/>
    <property type="project" value="InterPro"/>
</dbReference>
<dbReference type="InterPro" id="IPR036397">
    <property type="entry name" value="RNaseH_sf"/>
</dbReference>
<dbReference type="InterPro" id="IPR050951">
    <property type="entry name" value="Retrovirus_Pol_polyprotein"/>
</dbReference>
<feature type="region of interest" description="Disordered" evidence="10">
    <location>
        <begin position="38"/>
        <end position="65"/>
    </location>
</feature>
<evidence type="ECO:0000256" key="5">
    <source>
        <dbReference type="ARBA" id="ARBA00022722"/>
    </source>
</evidence>
<evidence type="ECO:0000256" key="1">
    <source>
        <dbReference type="ARBA" id="ARBA00012493"/>
    </source>
</evidence>
<keyword evidence="6" id="KW-0255">Endonuclease</keyword>
<dbReference type="CDD" id="cd09274">
    <property type="entry name" value="RNase_HI_RT_Ty3"/>
    <property type="match status" value="1"/>
</dbReference>
<feature type="region of interest" description="Disordered" evidence="10">
    <location>
        <begin position="1930"/>
        <end position="1957"/>
    </location>
</feature>
<feature type="compositionally biased region" description="Polar residues" evidence="10">
    <location>
        <begin position="47"/>
        <end position="64"/>
    </location>
</feature>
<dbReference type="Pfam" id="PF17917">
    <property type="entry name" value="RT_RNaseH"/>
    <property type="match status" value="1"/>
</dbReference>
<dbReference type="Gene3D" id="3.10.10.10">
    <property type="entry name" value="HIV Type 1 Reverse Transcriptase, subunit A, domain 1"/>
    <property type="match status" value="1"/>
</dbReference>
<evidence type="ECO:0000256" key="7">
    <source>
        <dbReference type="ARBA" id="ARBA00022801"/>
    </source>
</evidence>
<dbReference type="CDD" id="cd01647">
    <property type="entry name" value="RT_LTR"/>
    <property type="match status" value="1"/>
</dbReference>
<dbReference type="GO" id="GO:0042575">
    <property type="term" value="C:DNA polymerase complex"/>
    <property type="evidence" value="ECO:0007669"/>
    <property type="project" value="UniProtKB-ARBA"/>
</dbReference>
<feature type="compositionally biased region" description="Polar residues" evidence="10">
    <location>
        <begin position="288"/>
        <end position="302"/>
    </location>
</feature>
<dbReference type="InterPro" id="IPR012337">
    <property type="entry name" value="RNaseH-like_sf"/>
</dbReference>
<keyword evidence="4" id="KW-0548">Nucleotidyltransferase</keyword>
<dbReference type="FunFam" id="3.30.420.10:FF:000032">
    <property type="entry name" value="Retrovirus-related Pol polyprotein from transposon 297-like Protein"/>
    <property type="match status" value="1"/>
</dbReference>
<dbReference type="STRING" id="7070.A0A139W8W2"/>
<evidence type="ECO:0000313" key="14">
    <source>
        <dbReference type="Proteomes" id="UP000007266"/>
    </source>
</evidence>
<dbReference type="SUPFAM" id="SSF56672">
    <property type="entry name" value="DNA/RNA polymerases"/>
    <property type="match status" value="2"/>
</dbReference>
<keyword evidence="9" id="KW-0175">Coiled coil</keyword>
<feature type="region of interest" description="Disordered" evidence="10">
    <location>
        <begin position="288"/>
        <end position="307"/>
    </location>
</feature>
<dbReference type="GO" id="GO:0003964">
    <property type="term" value="F:RNA-directed DNA polymerase activity"/>
    <property type="evidence" value="ECO:0007669"/>
    <property type="project" value="UniProtKB-KW"/>
</dbReference>
<feature type="coiled-coil region" evidence="9">
    <location>
        <begin position="414"/>
        <end position="448"/>
    </location>
</feature>
<dbReference type="Gene3D" id="1.10.340.70">
    <property type="match status" value="1"/>
</dbReference>
<dbReference type="GO" id="GO:0008233">
    <property type="term" value="F:peptidase activity"/>
    <property type="evidence" value="ECO:0007669"/>
    <property type="project" value="UniProtKB-KW"/>
</dbReference>
<evidence type="ECO:0000256" key="4">
    <source>
        <dbReference type="ARBA" id="ARBA00022695"/>
    </source>
</evidence>
<dbReference type="FunFam" id="3.10.20.370:FF:000001">
    <property type="entry name" value="Retrovirus-related Pol polyprotein from transposon 17.6-like protein"/>
    <property type="match status" value="1"/>
</dbReference>
<keyword evidence="3" id="KW-0808">Transferase</keyword>
<dbReference type="InterPro" id="IPR021109">
    <property type="entry name" value="Peptidase_aspartic_dom_sf"/>
</dbReference>
<dbReference type="InParanoid" id="A0A139W8W2"/>
<reference evidence="13 14" key="1">
    <citation type="journal article" date="2008" name="Nature">
        <title>The genome of the model beetle and pest Tribolium castaneum.</title>
        <authorList>
            <consortium name="Tribolium Genome Sequencing Consortium"/>
            <person name="Richards S."/>
            <person name="Gibbs R.A."/>
            <person name="Weinstock G.M."/>
            <person name="Brown S.J."/>
            <person name="Denell R."/>
            <person name="Beeman R.W."/>
            <person name="Gibbs R."/>
            <person name="Beeman R.W."/>
            <person name="Brown S.J."/>
            <person name="Bucher G."/>
            <person name="Friedrich M."/>
            <person name="Grimmelikhuijzen C.J."/>
            <person name="Klingler M."/>
            <person name="Lorenzen M."/>
            <person name="Richards S."/>
            <person name="Roth S."/>
            <person name="Schroder R."/>
            <person name="Tautz D."/>
            <person name="Zdobnov E.M."/>
            <person name="Muzny D."/>
            <person name="Gibbs R.A."/>
            <person name="Weinstock G.M."/>
            <person name="Attaway T."/>
            <person name="Bell S."/>
            <person name="Buhay C.J."/>
            <person name="Chandrabose M.N."/>
            <person name="Chavez D."/>
            <person name="Clerk-Blankenburg K.P."/>
            <person name="Cree A."/>
            <person name="Dao M."/>
            <person name="Davis C."/>
            <person name="Chacko J."/>
            <person name="Dinh H."/>
            <person name="Dugan-Rocha S."/>
            <person name="Fowler G."/>
            <person name="Garner T.T."/>
            <person name="Garnes J."/>
            <person name="Gnirke A."/>
            <person name="Hawes A."/>
            <person name="Hernandez J."/>
            <person name="Hines S."/>
            <person name="Holder M."/>
            <person name="Hume J."/>
            <person name="Jhangiani S.N."/>
            <person name="Joshi V."/>
            <person name="Khan Z.M."/>
            <person name="Jackson L."/>
            <person name="Kovar C."/>
            <person name="Kowis A."/>
            <person name="Lee S."/>
            <person name="Lewis L.R."/>
            <person name="Margolis J."/>
            <person name="Morgan M."/>
            <person name="Nazareth L.V."/>
            <person name="Nguyen N."/>
            <person name="Okwuonu G."/>
            <person name="Parker D."/>
            <person name="Richards S."/>
            <person name="Ruiz S.J."/>
            <person name="Santibanez J."/>
            <person name="Savard J."/>
            <person name="Scherer S.E."/>
            <person name="Schneider B."/>
            <person name="Sodergren E."/>
            <person name="Tautz D."/>
            <person name="Vattahil S."/>
            <person name="Villasana D."/>
            <person name="White C.S."/>
            <person name="Wright R."/>
            <person name="Park Y."/>
            <person name="Beeman R.W."/>
            <person name="Lord J."/>
            <person name="Oppert B."/>
            <person name="Lorenzen M."/>
            <person name="Brown S."/>
            <person name="Wang L."/>
            <person name="Savard J."/>
            <person name="Tautz D."/>
            <person name="Richards S."/>
            <person name="Weinstock G."/>
            <person name="Gibbs R.A."/>
            <person name="Liu Y."/>
            <person name="Worley K."/>
            <person name="Weinstock G."/>
            <person name="Elsik C.G."/>
            <person name="Reese J.T."/>
            <person name="Elhaik E."/>
            <person name="Landan G."/>
            <person name="Graur D."/>
            <person name="Arensburger P."/>
            <person name="Atkinson P."/>
            <person name="Beeman R.W."/>
            <person name="Beidler J."/>
            <person name="Brown S.J."/>
            <person name="Demuth J.P."/>
            <person name="Drury D.W."/>
            <person name="Du Y.Z."/>
            <person name="Fujiwara H."/>
            <person name="Lorenzen M."/>
            <person name="Maselli V."/>
            <person name="Osanai M."/>
            <person name="Park Y."/>
            <person name="Robertson H.M."/>
            <person name="Tu Z."/>
            <person name="Wang J.J."/>
            <person name="Wang S."/>
            <person name="Richards S."/>
            <person name="Song H."/>
            <person name="Zhang L."/>
            <person name="Sodergren E."/>
            <person name="Werner D."/>
            <person name="Stanke M."/>
            <person name="Morgenstern B."/>
            <person name="Solovyev V."/>
            <person name="Kosarev P."/>
            <person name="Brown G."/>
            <person name="Chen H.C."/>
            <person name="Ermolaeva O."/>
            <person name="Hlavina W."/>
            <person name="Kapustin Y."/>
            <person name="Kiryutin B."/>
            <person name="Kitts P."/>
            <person name="Maglott D."/>
            <person name="Pruitt K."/>
            <person name="Sapojnikov V."/>
            <person name="Souvorov A."/>
            <person name="Mackey A.J."/>
            <person name="Waterhouse R.M."/>
            <person name="Wyder S."/>
            <person name="Zdobnov E.M."/>
            <person name="Zdobnov E.M."/>
            <person name="Wyder S."/>
            <person name="Kriventseva E.V."/>
            <person name="Kadowaki T."/>
            <person name="Bork P."/>
            <person name="Aranda M."/>
            <person name="Bao R."/>
            <person name="Beermann A."/>
            <person name="Berns N."/>
            <person name="Bolognesi R."/>
            <person name="Bonneton F."/>
            <person name="Bopp D."/>
            <person name="Brown S.J."/>
            <person name="Bucher G."/>
            <person name="Butts T."/>
            <person name="Chaumot A."/>
            <person name="Denell R.E."/>
            <person name="Ferrier D.E."/>
            <person name="Friedrich M."/>
            <person name="Gordon C.M."/>
            <person name="Jindra M."/>
            <person name="Klingler M."/>
            <person name="Lan Q."/>
            <person name="Lattorff H.M."/>
            <person name="Laudet V."/>
            <person name="von Levetsow C."/>
            <person name="Liu Z."/>
            <person name="Lutz R."/>
            <person name="Lynch J.A."/>
            <person name="da Fonseca R.N."/>
            <person name="Posnien N."/>
            <person name="Reuter R."/>
            <person name="Roth S."/>
            <person name="Savard J."/>
            <person name="Schinko J.B."/>
            <person name="Schmitt C."/>
            <person name="Schoppmeier M."/>
            <person name="Schroder R."/>
            <person name="Shippy T.D."/>
            <person name="Simonnet F."/>
            <person name="Marques-Souza H."/>
            <person name="Tautz D."/>
            <person name="Tomoyasu Y."/>
            <person name="Trauner J."/>
            <person name="Van der Zee M."/>
            <person name="Vervoort M."/>
            <person name="Wittkopp N."/>
            <person name="Wimmer E.A."/>
            <person name="Yang X."/>
            <person name="Jones A.K."/>
            <person name="Sattelle D.B."/>
            <person name="Ebert P.R."/>
            <person name="Nelson D."/>
            <person name="Scott J.G."/>
            <person name="Beeman R.W."/>
            <person name="Muthukrishnan S."/>
            <person name="Kramer K.J."/>
            <person name="Arakane Y."/>
            <person name="Beeman R.W."/>
            <person name="Zhu Q."/>
            <person name="Hogenkamp D."/>
            <person name="Dixit R."/>
            <person name="Oppert B."/>
            <person name="Jiang H."/>
            <person name="Zou Z."/>
            <person name="Marshall J."/>
            <person name="Elpidina E."/>
            <person name="Vinokurov K."/>
            <person name="Oppert C."/>
            <person name="Zou Z."/>
            <person name="Evans J."/>
            <person name="Lu Z."/>
            <person name="Zhao P."/>
            <person name="Sumathipala N."/>
            <person name="Altincicek B."/>
            <person name="Vilcinskas A."/>
            <person name="Williams M."/>
            <person name="Hultmark D."/>
            <person name="Hetru C."/>
            <person name="Jiang H."/>
            <person name="Grimmelikhuijzen C.J."/>
            <person name="Hauser F."/>
            <person name="Cazzamali G."/>
            <person name="Williamson M."/>
            <person name="Park Y."/>
            <person name="Li B."/>
            <person name="Tanaka Y."/>
            <person name="Predel R."/>
            <person name="Neupert S."/>
            <person name="Schachtner J."/>
            <person name="Verleyen P."/>
            <person name="Raible F."/>
            <person name="Bork P."/>
            <person name="Friedrich M."/>
            <person name="Walden K.K."/>
            <person name="Robertson H.M."/>
            <person name="Angeli S."/>
            <person name="Foret S."/>
            <person name="Bucher G."/>
            <person name="Schuetz S."/>
            <person name="Maleszka R."/>
            <person name="Wimmer E.A."/>
            <person name="Beeman R.W."/>
            <person name="Lorenzen M."/>
            <person name="Tomoyasu Y."/>
            <person name="Miller S.C."/>
            <person name="Grossmann D."/>
            <person name="Bucher G."/>
        </authorList>
    </citation>
    <scope>NUCLEOTIDE SEQUENCE [LARGE SCALE GENOMIC DNA]</scope>
    <source>
        <strain evidence="13 14">Georgia GA2</strain>
    </source>
</reference>
<dbReference type="InterPro" id="IPR043128">
    <property type="entry name" value="Rev_trsase/Diguanyl_cyclase"/>
</dbReference>
<dbReference type="FunFam" id="3.10.10.10:FF:000007">
    <property type="entry name" value="Retrovirus-related Pol polyprotein from transposon 17.6-like Protein"/>
    <property type="match status" value="1"/>
</dbReference>
<dbReference type="Gene3D" id="3.30.420.10">
    <property type="entry name" value="Ribonuclease H-like superfamily/Ribonuclease H"/>
    <property type="match status" value="1"/>
</dbReference>
<dbReference type="InterPro" id="IPR001584">
    <property type="entry name" value="Integrase_cat-core"/>
</dbReference>
<dbReference type="Gene3D" id="2.40.70.10">
    <property type="entry name" value="Acid Proteases"/>
    <property type="match status" value="1"/>
</dbReference>
<dbReference type="InterPro" id="IPR000477">
    <property type="entry name" value="RT_dom"/>
</dbReference>
<keyword evidence="7" id="KW-0378">Hydrolase</keyword>
<gene>
    <name evidence="13" type="primary">AUGUSTUS-3.0.2_31670</name>
    <name evidence="13" type="ORF">TcasGA2_TC031670</name>
</gene>
<sequence>MGPDQDSVTSKTSGTNNLRGQETVETLRNQIEELQQQLQSALEVNEQRSQQANGNQPQSSTQPYLNPFRFALSGMQAADRVENYSGGIDFDLFMDAIELIAEQNQWTELVTVQVIESKFRGRAKEYYLALKANERPRTCQQMRNWLREIFSKTPNKEEAKRELQRCMRDADESLGAYAHRLKMIANRIFPEDDLSAAQIFHRDRMVVESFLQGIDLRLANEILRAGEFYKINDILPIAQHYENIISRQLEENSFENFRTAIRAVKSAPIPSNAKQSFRARNNKPYFNANHNQRQEGNGQQAFEGTGPNLRCNEELRPFMVEHLQEYEREKLYYVLEEYPDLFAVGTAQLNVTNLVKHKINTDDSPPIAKPPYRVPFARKQVRQNCIQEMLDNVIIRRIREDQDSVTGETSGTNNLRGQETVETLRNQIEELQQQLQSALEVNEQRSQQAIGNQPQSSTQPYLNPFRFALSGMQAADRVENYSGGIDFDLFMDAIELIAEQNQWTELVTVQVIESKFRGRAKEYYLALKANERPRTCQQMRNWLREIFSKTPNKEEAKRELQRCMRDADESLGAYAHRLKMIANRIFPEDDLSAAQIFHRDRMVVESFLQGIDLRLANEILRAGEFYKINDILPIAQHYENIISRQLEENSFENFRTAIRAVKSAPIPSNAKQSFRARNNKPYFNANHNQRQEGNGQQVSIVKNSLVQKFKIPTTRKNEIAMTDISGNMLRKYGEANITFELAKNIKISHEFIICGSDLNFDADGLLGLDFFEKFQPRLDFKEEVLELKGVRLPLESARSSQHHVVAYNSNNRAALSERLHRNNERISNNPKEPEDLLVINSLHLQRAGKLKDLANPDICRGFNHTRKYPNLVSIKEDLEIPPFHGCDYWIPINNRIPAGTVICEPSNTSQPGICIARSVTNVPPTTQNDPNHRKIVIRILNTTPTPLTIQRHTPILNVTPVSGAFEGTGPNLRCNEELRPFMVEHLQEYEREKLYYVLEEYPDLFAVGTAQLNVTNLVKHKINTDDSPPIAKPPYRVPFARKQVMQNCIQEMLDNDIIRPSSSPWSAPVVLVEKKTESGEIKYRFCIDFRALNAITKRDYFPIPNIQDTIDSIGGAEIFSKLDMTKGYWQVEVEEKDREKTAFSVPWGHYEWNRMPFGLVNSPSTWQRLMYAVLSGLTGTHCYVYLDDVIVFSKNDMDEHLNKLRDVFDRIREAGLTLNPGKCEFLKSETLYLGHIISKDGARPDPNKIKTIQTYPTPRSVTEVRAFLGLVGYYRRFIKDFAVMARPLTQLTKKNANFVWNTDTQTAFNTLRNSLMHEPILKYPDPKKKFILSTDASGYAIGAILSQIYDEKECPVAYASRQLTKAEKNYCTTEREGLALVWGIKQFRTYLYGQEFTVYTDHQPLKWLMSVKDPSNRLMRWSLALAEYTFTIEYKPGSKHSNVDALSRVKPIRCIQTQDCEPIWNRDEIKREQQKDAKLDKIRQQCKKPNSLFYTDLDGVIFRKSEDRRLNDQLLAPQTLISQIMKLYHDLPLSGHMEFDKTYDRIKKRFYWPNMSEDIKKYVNACIPCAQRKTSPHNRPAPLQKFITPQKPFYRIAIDVVGPLPVTDRENKYILTVQDALTKYVEAFPIPDQTAATVAKAFVTGIVLRHGTPVQMLTDLGTNFTSKLIENVCKYLQITHLKTTAYRPQTNGALERFHRTLKDLLSHYIKPNQRDWDEWLPYALAAYASTTHSATGESPFFLLFGRDMDYPYDEIFKPIRVRYDTDINYVSEFVQRMKIAHRNAIANIEKSTQRVHDQFNRKAAPHSLQEGDRVYMYDPSDKAGLNRKLAKRWIGPYRITRLKGVTAHIKEIHGRKEETVHVNRLKLCLATDTALDQLGNVPVKRRIDKRNCMLGSPIPLPTLQHTETRPHIHRTTDTRATLGHPNLSRIPEIRESPLPKSGNHGAGLETAAQAPPTTETNHTVAHDLTTTEPLHVQHQGRRGEEEGGATAFLRTCPTCPGGAGPGNHKTTRNRVNTNGDTAAVTQTRTNRHRNQVGCVIQSRTGTGFSLCYRVSGRQEIKQDWTS</sequence>
<dbReference type="Pfam" id="PF00078">
    <property type="entry name" value="RVT_1"/>
    <property type="match status" value="1"/>
</dbReference>
<dbReference type="EMBL" id="KQ972900">
    <property type="protein sequence ID" value="KXZ75731.1"/>
    <property type="molecule type" value="Genomic_DNA"/>
</dbReference>
<dbReference type="Gene3D" id="3.30.70.270">
    <property type="match status" value="2"/>
</dbReference>
<feature type="domain" description="Reverse transcriptase" evidence="11">
    <location>
        <begin position="1053"/>
        <end position="1237"/>
    </location>
</feature>
<evidence type="ECO:0000256" key="9">
    <source>
        <dbReference type="SAM" id="Coils"/>
    </source>
</evidence>
<reference evidence="13 14" key="2">
    <citation type="journal article" date="2010" name="Nucleic Acids Res.">
        <title>BeetleBase in 2010: revisions to provide comprehensive genomic information for Tribolium castaneum.</title>
        <authorList>
            <person name="Kim H.S."/>
            <person name="Murphy T."/>
            <person name="Xia J."/>
            <person name="Caragea D."/>
            <person name="Park Y."/>
            <person name="Beeman R.W."/>
            <person name="Lorenzen M.D."/>
            <person name="Butcher S."/>
            <person name="Manak J.R."/>
            <person name="Brown S.J."/>
        </authorList>
    </citation>
    <scope>NUCLEOTIDE SEQUENCE [LARGE SCALE GENOMIC DNA]</scope>
    <source>
        <strain evidence="13 14">Georgia GA2</strain>
    </source>
</reference>
<dbReference type="FunFam" id="3.30.70.270:FF:000020">
    <property type="entry name" value="Transposon Tf2-6 polyprotein-like Protein"/>
    <property type="match status" value="1"/>
</dbReference>
<proteinExistence type="predicted"/>
<keyword evidence="5" id="KW-0540">Nuclease</keyword>
<dbReference type="PANTHER" id="PTHR37984:SF5">
    <property type="entry name" value="PROTEIN NYNRIN-LIKE"/>
    <property type="match status" value="1"/>
</dbReference>
<dbReference type="InterPro" id="IPR041373">
    <property type="entry name" value="RT_RNaseH"/>
</dbReference>
<keyword evidence="2" id="KW-0645">Protease</keyword>
<evidence type="ECO:0000256" key="6">
    <source>
        <dbReference type="ARBA" id="ARBA00022759"/>
    </source>
</evidence>
<evidence type="ECO:0000313" key="13">
    <source>
        <dbReference type="EMBL" id="KXZ75731.1"/>
    </source>
</evidence>
<dbReference type="GO" id="GO:0004519">
    <property type="term" value="F:endonuclease activity"/>
    <property type="evidence" value="ECO:0007669"/>
    <property type="project" value="UniProtKB-KW"/>
</dbReference>
<dbReference type="SUPFAM" id="SSF53098">
    <property type="entry name" value="Ribonuclease H-like"/>
    <property type="match status" value="1"/>
</dbReference>
<evidence type="ECO:0000256" key="3">
    <source>
        <dbReference type="ARBA" id="ARBA00022679"/>
    </source>
</evidence>
<dbReference type="Pfam" id="PF17921">
    <property type="entry name" value="Integrase_H2C2"/>
    <property type="match status" value="1"/>
</dbReference>
<dbReference type="EC" id="2.7.7.49" evidence="1"/>
<dbReference type="PROSITE" id="PS50994">
    <property type="entry name" value="INTEGRASE"/>
    <property type="match status" value="1"/>
</dbReference>
<dbReference type="InterPro" id="IPR043502">
    <property type="entry name" value="DNA/RNA_pol_sf"/>
</dbReference>
<dbReference type="GO" id="GO:0015074">
    <property type="term" value="P:DNA integration"/>
    <property type="evidence" value="ECO:0007669"/>
    <property type="project" value="InterPro"/>
</dbReference>
<feature type="domain" description="Integrase catalytic" evidence="12">
    <location>
        <begin position="1588"/>
        <end position="1747"/>
    </location>
</feature>
<dbReference type="GO" id="GO:0006508">
    <property type="term" value="P:proteolysis"/>
    <property type="evidence" value="ECO:0007669"/>
    <property type="project" value="UniProtKB-KW"/>
</dbReference>
<dbReference type="FunFam" id="1.10.340.70:FF:000001">
    <property type="entry name" value="Retrovirus-related Pol polyprotein from transposon gypsy-like Protein"/>
    <property type="match status" value="1"/>
</dbReference>
<evidence type="ECO:0000256" key="8">
    <source>
        <dbReference type="ARBA" id="ARBA00022918"/>
    </source>
</evidence>
<dbReference type="PANTHER" id="PTHR37984">
    <property type="entry name" value="PROTEIN CBG26694"/>
    <property type="match status" value="1"/>
</dbReference>
<evidence type="ECO:0000256" key="10">
    <source>
        <dbReference type="SAM" id="MobiDB-lite"/>
    </source>
</evidence>
<protein>
    <recommendedName>
        <fullName evidence="1">RNA-directed DNA polymerase</fullName>
        <ecNumber evidence="1">2.7.7.49</ecNumber>
    </recommendedName>
</protein>
<organism evidence="13 14">
    <name type="scientific">Tribolium castaneum</name>
    <name type="common">Red flour beetle</name>
    <dbReference type="NCBI Taxonomy" id="7070"/>
    <lineage>
        <taxon>Eukaryota</taxon>
        <taxon>Metazoa</taxon>
        <taxon>Ecdysozoa</taxon>
        <taxon>Arthropoda</taxon>
        <taxon>Hexapoda</taxon>
        <taxon>Insecta</taxon>
        <taxon>Pterygota</taxon>
        <taxon>Neoptera</taxon>
        <taxon>Endopterygota</taxon>
        <taxon>Coleoptera</taxon>
        <taxon>Polyphaga</taxon>
        <taxon>Cucujiformia</taxon>
        <taxon>Tenebrionidae</taxon>
        <taxon>Tenebrionidae incertae sedis</taxon>
        <taxon>Tribolium</taxon>
    </lineage>
</organism>
<feature type="region of interest" description="Disordered" evidence="10">
    <location>
        <begin position="1"/>
        <end position="24"/>
    </location>
</feature>
<dbReference type="Pfam" id="PF00665">
    <property type="entry name" value="rve"/>
    <property type="match status" value="1"/>
</dbReference>
<evidence type="ECO:0000259" key="11">
    <source>
        <dbReference type="PROSITE" id="PS50878"/>
    </source>
</evidence>
<dbReference type="InterPro" id="IPR041588">
    <property type="entry name" value="Integrase_H2C2"/>
</dbReference>
<dbReference type="PROSITE" id="PS50878">
    <property type="entry name" value="RT_POL"/>
    <property type="match status" value="1"/>
</dbReference>
<name>A0A139W8W2_TRICA</name>
<evidence type="ECO:0000259" key="12">
    <source>
        <dbReference type="PROSITE" id="PS50994"/>
    </source>
</evidence>
<keyword evidence="14" id="KW-1185">Reference proteome</keyword>